<evidence type="ECO:0000313" key="2">
    <source>
        <dbReference type="EMBL" id="CAG8653555.1"/>
    </source>
</evidence>
<feature type="region of interest" description="Disordered" evidence="1">
    <location>
        <begin position="306"/>
        <end position="325"/>
    </location>
</feature>
<feature type="region of interest" description="Disordered" evidence="1">
    <location>
        <begin position="165"/>
        <end position="219"/>
    </location>
</feature>
<organism evidence="2 3">
    <name type="scientific">Funneliformis caledonium</name>
    <dbReference type="NCBI Taxonomy" id="1117310"/>
    <lineage>
        <taxon>Eukaryota</taxon>
        <taxon>Fungi</taxon>
        <taxon>Fungi incertae sedis</taxon>
        <taxon>Mucoromycota</taxon>
        <taxon>Glomeromycotina</taxon>
        <taxon>Glomeromycetes</taxon>
        <taxon>Glomerales</taxon>
        <taxon>Glomeraceae</taxon>
        <taxon>Funneliformis</taxon>
    </lineage>
</organism>
<reference evidence="2" key="1">
    <citation type="submission" date="2021-06" db="EMBL/GenBank/DDBJ databases">
        <authorList>
            <person name="Kallberg Y."/>
            <person name="Tangrot J."/>
            <person name="Rosling A."/>
        </authorList>
    </citation>
    <scope>NUCLEOTIDE SEQUENCE</scope>
    <source>
        <strain evidence="2">UK204</strain>
    </source>
</reference>
<dbReference type="Proteomes" id="UP000789570">
    <property type="component" value="Unassembled WGS sequence"/>
</dbReference>
<dbReference type="EMBL" id="CAJVPQ010004541">
    <property type="protein sequence ID" value="CAG8653555.1"/>
    <property type="molecule type" value="Genomic_DNA"/>
</dbReference>
<proteinExistence type="predicted"/>
<dbReference type="AlphaFoldDB" id="A0A9N9H2P0"/>
<feature type="compositionally biased region" description="Acidic residues" evidence="1">
    <location>
        <begin position="306"/>
        <end position="323"/>
    </location>
</feature>
<feature type="region of interest" description="Disordered" evidence="1">
    <location>
        <begin position="243"/>
        <end position="272"/>
    </location>
</feature>
<dbReference type="OrthoDB" id="5340906at2759"/>
<name>A0A9N9H2P0_9GLOM</name>
<evidence type="ECO:0000256" key="1">
    <source>
        <dbReference type="SAM" id="MobiDB-lite"/>
    </source>
</evidence>
<feature type="compositionally biased region" description="Acidic residues" evidence="1">
    <location>
        <begin position="255"/>
        <end position="264"/>
    </location>
</feature>
<keyword evidence="3" id="KW-1185">Reference proteome</keyword>
<protein>
    <submittedName>
        <fullName evidence="2">17070_t:CDS:1</fullName>
    </submittedName>
</protein>
<accession>A0A9N9H2P0</accession>
<comment type="caution">
    <text evidence="2">The sequence shown here is derived from an EMBL/GenBank/DDBJ whole genome shotgun (WGS) entry which is preliminary data.</text>
</comment>
<evidence type="ECO:0000313" key="3">
    <source>
        <dbReference type="Proteomes" id="UP000789570"/>
    </source>
</evidence>
<gene>
    <name evidence="2" type="ORF">FCALED_LOCUS11191</name>
</gene>
<sequence>MDSTPALTAFYHVNAIEDWKCLNIVEYYRSKVEHVEQKDLKQVLDRIKKDLRLVANSRSDFDATRRGKAQKILDDWKRKLGLLVSSDELLVRRLVQAGTLILANHVCCFQKNWTTPVKSLKQKCANVNVENLQIKKVNQLSTGNDATHNYNRITLGKRHRDMKVKMANKKKDEEKPPKKRHQEKGLGGTLPDGTRLEKATPLNLAPPDDECKDNDPLLMLTPPYSVENRKTYDLGDEVDDFFKSPAEKKKSPGPSEDETDDEEGEISHHAEKHERDEFPWCSNCDAEINILDITFCPYCGKNILSDDDSDEENITDDIEEDTDTPPKVDKIAFHKMHNTIPNDAKLKLSTGKIVEDVLFGFAKDMDYEHHAHSYIVDIDDEDIKALFTDLEWKELTEDRIGIPSIPRDIALELAKYGKNTLENLRTAVMKSYLEDGEKYDVRKHYDQEWVQLAMQISCIDFLIRDHQLGTDIKRTDAPSLSSANRKNRGRKANTRARKLIGRKIDGIIYSVERHLEFGAIEGARSFQGVSDQKYLLERFKMPKTLRDMYSELIRAVNFDNQKVEKIQVFGILHFGLWIQFTRLWCAGGSICIFCKDLPSHNVDSTFSEEGIRSFLKLLVSIYKYKIIIKNNLQILNIRNDNVNIMSESELINELINNSSQSRSVTPPLCSTKFFSDCFKTPRKQRKPRKKPPAKKRKL</sequence>